<dbReference type="GeneID" id="63651090"/>
<keyword evidence="2" id="KW-0540">Nuclease</keyword>
<dbReference type="InterPro" id="IPR003647">
    <property type="entry name" value="Intron_nuc_1_rpt"/>
</dbReference>
<proteinExistence type="predicted"/>
<evidence type="ECO:0000313" key="2">
    <source>
        <dbReference type="EMBL" id="QPD06687.1"/>
    </source>
</evidence>
<dbReference type="SUPFAM" id="SSF82771">
    <property type="entry name" value="GIY-YIG endonuclease"/>
    <property type="match status" value="1"/>
</dbReference>
<dbReference type="NCBIfam" id="TIGR01453">
    <property type="entry name" value="grpIintron_endo"/>
    <property type="match status" value="1"/>
</dbReference>
<dbReference type="Pfam" id="PF01541">
    <property type="entry name" value="GIY-YIG"/>
    <property type="match status" value="1"/>
</dbReference>
<reference evidence="2" key="1">
    <citation type="journal article" date="2020" name="Mitochondrial DNA Part B Resour">
        <title>The complete mitochondrial genome of Cladobotryum mycophilum (Hypocreales: Sordariomycetes).</title>
        <authorList>
            <person name="Chen C."/>
            <person name="Wang J."/>
            <person name="Fu R."/>
            <person name="Chen X."/>
            <person name="Chen X."/>
            <person name="Lu D."/>
        </authorList>
    </citation>
    <scope>NUCLEOTIDE SEQUENCE</scope>
</reference>
<dbReference type="SMART" id="SM00497">
    <property type="entry name" value="IENR1"/>
    <property type="match status" value="2"/>
</dbReference>
<dbReference type="InterPro" id="IPR006350">
    <property type="entry name" value="Intron_endoG1"/>
</dbReference>
<keyword evidence="2" id="KW-0255">Endonuclease</keyword>
<gene>
    <name evidence="2" type="primary">orf297</name>
</gene>
<feature type="domain" description="GIY-YIG" evidence="1">
    <location>
        <begin position="35"/>
        <end position="121"/>
    </location>
</feature>
<dbReference type="InterPro" id="IPR000305">
    <property type="entry name" value="GIY-YIG_endonuc"/>
</dbReference>
<dbReference type="EMBL" id="MT108299">
    <property type="protein sequence ID" value="QPD06687.1"/>
    <property type="molecule type" value="Genomic_DNA"/>
</dbReference>
<sequence>MTVRLFSTNNDDSKDFMVFSNADKDKLDILKYIKGKSGIYMWTNKLNGKKYVGSSVDLRRRLLEYYNVNRLLNEKSMPIYQSLLKHGYQNFSLTILEFCNIDSLMSREKHFFDVYSPEYNILKTPGSPDRGNGWTHSEATVEKIRIAANKRAESPEFLAKMSTDQSSGVKVEVTNVETQTTTTYHAIRAAARALSIDKRYIEHYLYLNQDKPVLDKYTFKLISCDGENLNSFNDPSIKVQKTSKKIEVTNVETKEVTLYPSIGAAARALGYRQPSISLYLKENRTKPFKGLYLFKWA</sequence>
<dbReference type="InterPro" id="IPR010896">
    <property type="entry name" value="NUMOD1"/>
</dbReference>
<evidence type="ECO:0000259" key="1">
    <source>
        <dbReference type="PROSITE" id="PS50164"/>
    </source>
</evidence>
<dbReference type="GO" id="GO:0004519">
    <property type="term" value="F:endonuclease activity"/>
    <property type="evidence" value="ECO:0007669"/>
    <property type="project" value="UniProtKB-KW"/>
</dbReference>
<geneLocation type="mitochondrion" evidence="2"/>
<dbReference type="InterPro" id="IPR035901">
    <property type="entry name" value="GIY-YIG_endonuc_sf"/>
</dbReference>
<dbReference type="Pfam" id="PF07453">
    <property type="entry name" value="NUMOD1"/>
    <property type="match status" value="2"/>
</dbReference>
<accession>A0A7S8FIT4</accession>
<feature type="non-terminal residue" evidence="2">
    <location>
        <position position="1"/>
    </location>
</feature>
<dbReference type="PROSITE" id="PS50164">
    <property type="entry name" value="GIY_YIG"/>
    <property type="match status" value="1"/>
</dbReference>
<organism evidence="2">
    <name type="scientific">Cladobotryum mycophilum</name>
    <dbReference type="NCBI Taxonomy" id="491253"/>
    <lineage>
        <taxon>Eukaryota</taxon>
        <taxon>Fungi</taxon>
        <taxon>Dikarya</taxon>
        <taxon>Ascomycota</taxon>
        <taxon>Pezizomycotina</taxon>
        <taxon>Sordariomycetes</taxon>
        <taxon>Hypocreomycetidae</taxon>
        <taxon>Hypocreales</taxon>
        <taxon>Hypocreaceae</taxon>
        <taxon>Cladobotryum</taxon>
    </lineage>
</organism>
<dbReference type="SMART" id="SM00465">
    <property type="entry name" value="GIYc"/>
    <property type="match status" value="1"/>
</dbReference>
<protein>
    <submittedName>
        <fullName evidence="2">GIY-YIG endonuclease</fullName>
    </submittedName>
</protein>
<dbReference type="Gene3D" id="3.40.1440.10">
    <property type="entry name" value="GIY-YIG endonuclease"/>
    <property type="match status" value="1"/>
</dbReference>
<dbReference type="CDD" id="cd10445">
    <property type="entry name" value="GIY-YIG_bI1_like"/>
    <property type="match status" value="1"/>
</dbReference>
<dbReference type="RefSeq" id="YP_010043393.1">
    <property type="nucleotide sequence ID" value="NC_054243.1"/>
</dbReference>
<name>A0A7S8FIT4_9HYPO</name>
<keyword evidence="2" id="KW-0496">Mitochondrion</keyword>
<keyword evidence="2" id="KW-0378">Hydrolase</keyword>
<dbReference type="AlphaFoldDB" id="A0A7S8FIT4"/>